<reference evidence="4 5" key="1">
    <citation type="submission" date="2006-02" db="EMBL/GenBank/DDBJ databases">
        <authorList>
            <person name="Pinhassi J."/>
            <person name="Pedros-Alio C."/>
            <person name="Ferriera S."/>
            <person name="Johnson J."/>
            <person name="Kravitz S."/>
            <person name="Halpern A."/>
            <person name="Remington K."/>
            <person name="Beeson K."/>
            <person name="Tran B."/>
            <person name="Rogers Y.-H."/>
            <person name="Friedman R."/>
            <person name="Venter J.C."/>
        </authorList>
    </citation>
    <scope>NUCLEOTIDE SEQUENCE [LARGE SCALE GENOMIC DNA]</scope>
    <source>
        <strain evidence="4 5">MED92</strain>
    </source>
</reference>
<dbReference type="SUPFAM" id="SSF55136">
    <property type="entry name" value="Probable bacterial effector-binding domain"/>
    <property type="match status" value="1"/>
</dbReference>
<dbReference type="RefSeq" id="WP_007020591.1">
    <property type="nucleotide sequence ID" value="NZ_CH724125.1"/>
</dbReference>
<proteinExistence type="predicted"/>
<keyword evidence="1" id="KW-0805">Transcription regulation</keyword>
<dbReference type="SMART" id="SM00871">
    <property type="entry name" value="AraC_E_bind"/>
    <property type="match status" value="1"/>
</dbReference>
<dbReference type="InterPro" id="IPR009057">
    <property type="entry name" value="Homeodomain-like_sf"/>
</dbReference>
<keyword evidence="5" id="KW-1185">Reference proteome</keyword>
<accession>A0A7U8C7W5</accession>
<dbReference type="InterPro" id="IPR010499">
    <property type="entry name" value="AraC_E-bd"/>
</dbReference>
<evidence type="ECO:0000313" key="5">
    <source>
        <dbReference type="Proteomes" id="UP000002171"/>
    </source>
</evidence>
<dbReference type="OrthoDB" id="282744at2"/>
<evidence type="ECO:0000256" key="1">
    <source>
        <dbReference type="ARBA" id="ARBA00023015"/>
    </source>
</evidence>
<sequence length="292" mass="33499">MKESTGNNYRRRLCRVLDYIHNHLDQDLDVNALAEVALMSPYHFHRIYRQMANETVNATVRRLRLQKAASDLIRSNLSLDRIAKDVAYSSPEAFIRAFSKEYGESPAAYRDKRQQPIIPTEQLSVELQPLSKECKTMFNVEMMEFETTNLLGYEHKGDYMEIGNAFDKLFMFAGSKRLIGPETRSIGIYYNDPGSVDASELRSHACISVEAPRDAEEEQDPENLQIPAGRCATLLFKGPYAELEKPYNWFFGQWLPQSGLEAADFPPFEEYLNDPRTTAPSELLTRIHCLLK</sequence>
<dbReference type="AlphaFoldDB" id="A0A7U8C7W5"/>
<evidence type="ECO:0000256" key="2">
    <source>
        <dbReference type="ARBA" id="ARBA00023163"/>
    </source>
</evidence>
<dbReference type="Pfam" id="PF06445">
    <property type="entry name" value="GyrI-like"/>
    <property type="match status" value="1"/>
</dbReference>
<protein>
    <submittedName>
        <fullName evidence="4">AraC-family transcriptional regulator</fullName>
    </submittedName>
</protein>
<dbReference type="Gene3D" id="3.20.80.10">
    <property type="entry name" value="Regulatory factor, effector binding domain"/>
    <property type="match status" value="1"/>
</dbReference>
<dbReference type="GO" id="GO:0003700">
    <property type="term" value="F:DNA-binding transcription factor activity"/>
    <property type="evidence" value="ECO:0007669"/>
    <property type="project" value="InterPro"/>
</dbReference>
<dbReference type="PROSITE" id="PS01124">
    <property type="entry name" value="HTH_ARAC_FAMILY_2"/>
    <property type="match status" value="1"/>
</dbReference>
<dbReference type="PANTHER" id="PTHR40055">
    <property type="entry name" value="TRANSCRIPTIONAL REGULATOR YGIV-RELATED"/>
    <property type="match status" value="1"/>
</dbReference>
<dbReference type="Proteomes" id="UP000002171">
    <property type="component" value="Unassembled WGS sequence"/>
</dbReference>
<gene>
    <name evidence="4" type="ORF">MED92_14628</name>
</gene>
<dbReference type="Gene3D" id="1.10.10.60">
    <property type="entry name" value="Homeodomain-like"/>
    <property type="match status" value="1"/>
</dbReference>
<comment type="caution">
    <text evidence="4">The sequence shown here is derived from an EMBL/GenBank/DDBJ whole genome shotgun (WGS) entry which is preliminary data.</text>
</comment>
<dbReference type="InterPro" id="IPR050908">
    <property type="entry name" value="SmbC-like"/>
</dbReference>
<dbReference type="InterPro" id="IPR011256">
    <property type="entry name" value="Reg_factor_effector_dom_sf"/>
</dbReference>
<dbReference type="PANTHER" id="PTHR40055:SF1">
    <property type="entry name" value="TRANSCRIPTIONAL REGULATOR YGIV-RELATED"/>
    <property type="match status" value="1"/>
</dbReference>
<dbReference type="InterPro" id="IPR018060">
    <property type="entry name" value="HTH_AraC"/>
</dbReference>
<dbReference type="EMBL" id="AAOW01000003">
    <property type="protein sequence ID" value="EAR62281.1"/>
    <property type="molecule type" value="Genomic_DNA"/>
</dbReference>
<feature type="domain" description="HTH araC/xylS-type" evidence="3">
    <location>
        <begin position="14"/>
        <end position="112"/>
    </location>
</feature>
<evidence type="ECO:0000313" key="4">
    <source>
        <dbReference type="EMBL" id="EAR62281.1"/>
    </source>
</evidence>
<dbReference type="InterPro" id="IPR029442">
    <property type="entry name" value="GyrI-like"/>
</dbReference>
<keyword evidence="2" id="KW-0804">Transcription</keyword>
<name>A0A7U8C7W5_NEPCE</name>
<dbReference type="SMART" id="SM00342">
    <property type="entry name" value="HTH_ARAC"/>
    <property type="match status" value="1"/>
</dbReference>
<evidence type="ECO:0000259" key="3">
    <source>
        <dbReference type="PROSITE" id="PS01124"/>
    </source>
</evidence>
<dbReference type="GO" id="GO:0043565">
    <property type="term" value="F:sequence-specific DNA binding"/>
    <property type="evidence" value="ECO:0007669"/>
    <property type="project" value="InterPro"/>
</dbReference>
<dbReference type="SUPFAM" id="SSF46689">
    <property type="entry name" value="Homeodomain-like"/>
    <property type="match status" value="2"/>
</dbReference>
<dbReference type="Pfam" id="PF12833">
    <property type="entry name" value="HTH_18"/>
    <property type="match status" value="1"/>
</dbReference>
<organism evidence="4 5">
    <name type="scientific">Neptuniibacter caesariensis</name>
    <dbReference type="NCBI Taxonomy" id="207954"/>
    <lineage>
        <taxon>Bacteria</taxon>
        <taxon>Pseudomonadati</taxon>
        <taxon>Pseudomonadota</taxon>
        <taxon>Gammaproteobacteria</taxon>
        <taxon>Oceanospirillales</taxon>
        <taxon>Oceanospirillaceae</taxon>
        <taxon>Neptuniibacter</taxon>
    </lineage>
</organism>